<gene>
    <name evidence="3" type="ORF">PYW07_017374</name>
</gene>
<feature type="region of interest" description="Disordered" evidence="1">
    <location>
        <begin position="728"/>
        <end position="764"/>
    </location>
</feature>
<dbReference type="PANTHER" id="PTHR37686">
    <property type="entry name" value="LD36006P"/>
    <property type="match status" value="1"/>
</dbReference>
<feature type="transmembrane region" description="Helical" evidence="2">
    <location>
        <begin position="87"/>
        <end position="120"/>
    </location>
</feature>
<accession>A0AAD7YWA0</accession>
<evidence type="ECO:0000256" key="1">
    <source>
        <dbReference type="SAM" id="MobiDB-lite"/>
    </source>
</evidence>
<comment type="caution">
    <text evidence="3">The sequence shown here is derived from an EMBL/GenBank/DDBJ whole genome shotgun (WGS) entry which is preliminary data.</text>
</comment>
<feature type="transmembrane region" description="Helical" evidence="2">
    <location>
        <begin position="155"/>
        <end position="172"/>
    </location>
</feature>
<dbReference type="PANTHER" id="PTHR37686:SF1">
    <property type="entry name" value="LD36006P"/>
    <property type="match status" value="1"/>
</dbReference>
<sequence>MFVLGVLVPWCSPLSLRTLLCVKPFVPDYELSQVNGTLFPKRSSETQTMWSRLLTLWRHVSKERTRFETEPDTGLLGKGLSRMAHRVWTYGVLGGLGSLLLLLGLPLLVLLACAACAAAAASAPLWAPPLALATHLTNALAYDIDCPDPEHLNRWFVLVEVVVWRIGVLGVLQACAALLCALLLCPLAAALLLIGGVSWWALRGLWEAAAWRGVLARGARVPAHDSAFCRRVRGPGLHATTYYQITSGQALAAVMARAELEALGAWLSERERAVERPLRDYEQFVHACFGPFSVQIAKTGAYKQLEKECGALTASLREKAGARRRELALGLGDAARARVRLTSHDLRVRTSVQTCVQLQKECGALTASLREKAGARRRELALGLGDAARARVRLTSHDLRVRTSVQTCVQLQKECGALTASLREKAGARRRELALGLGDAARARVRLTSHDLRVRTSVQTCVQLQKECGALTASLREKAGARRRELALGLGDAARARVRLTSHDLRVRTSVQTCVQLQKECGALTASLREKAGARRRELALGLGDAARARVRLTSHDLRRAVQACAQELARACGEAARADDWWAARGLDVADWHALAANTLVEVFDSEVLVALEADEARLPLERGEAERAWAARCGRDTAPPDVLAERDDWGAATPSGVWCEWGGSALPRVSPPTLEASAFSPRAPLHPPVPHPAAVALVLHNRESDNPVPLDSELCAEILRSLEDAPDCDDKRDEVERYRGGGSSAGSSSGSEGSPDDDDAAALPHADLAAPTPHDDSLCRVGGAACRWTLTGRGVRLRADLASPEDVTLDAERAHGTQV</sequence>
<keyword evidence="2" id="KW-1133">Transmembrane helix</keyword>
<dbReference type="Pfam" id="PF25228">
    <property type="entry name" value="Lips"/>
    <property type="match status" value="2"/>
</dbReference>
<keyword evidence="2" id="KW-0472">Membrane</keyword>
<feature type="transmembrane region" description="Helical" evidence="2">
    <location>
        <begin position="179"/>
        <end position="202"/>
    </location>
</feature>
<feature type="compositionally biased region" description="Basic and acidic residues" evidence="1">
    <location>
        <begin position="728"/>
        <end position="741"/>
    </location>
</feature>
<name>A0AAD7YWA0_MYTSE</name>
<dbReference type="AlphaFoldDB" id="A0AAD7YWA0"/>
<proteinExistence type="predicted"/>
<evidence type="ECO:0000313" key="3">
    <source>
        <dbReference type="EMBL" id="KAJ8730336.1"/>
    </source>
</evidence>
<evidence type="ECO:0000313" key="4">
    <source>
        <dbReference type="Proteomes" id="UP001231518"/>
    </source>
</evidence>
<protein>
    <submittedName>
        <fullName evidence="3">Uncharacterized protein</fullName>
    </submittedName>
</protein>
<organism evidence="3 4">
    <name type="scientific">Mythimna separata</name>
    <name type="common">Oriental armyworm</name>
    <name type="synonym">Pseudaletia separata</name>
    <dbReference type="NCBI Taxonomy" id="271217"/>
    <lineage>
        <taxon>Eukaryota</taxon>
        <taxon>Metazoa</taxon>
        <taxon>Ecdysozoa</taxon>
        <taxon>Arthropoda</taxon>
        <taxon>Hexapoda</taxon>
        <taxon>Insecta</taxon>
        <taxon>Pterygota</taxon>
        <taxon>Neoptera</taxon>
        <taxon>Endopterygota</taxon>
        <taxon>Lepidoptera</taxon>
        <taxon>Glossata</taxon>
        <taxon>Ditrysia</taxon>
        <taxon>Noctuoidea</taxon>
        <taxon>Noctuidae</taxon>
        <taxon>Noctuinae</taxon>
        <taxon>Hadenini</taxon>
        <taxon>Mythimna</taxon>
    </lineage>
</organism>
<keyword evidence="2" id="KW-0812">Transmembrane</keyword>
<evidence type="ECO:0000256" key="2">
    <source>
        <dbReference type="SAM" id="Phobius"/>
    </source>
</evidence>
<keyword evidence="4" id="KW-1185">Reference proteome</keyword>
<dbReference type="InterPro" id="IPR057435">
    <property type="entry name" value="Lips"/>
</dbReference>
<dbReference type="Proteomes" id="UP001231518">
    <property type="component" value="Chromosome 9"/>
</dbReference>
<reference evidence="3" key="1">
    <citation type="submission" date="2023-03" db="EMBL/GenBank/DDBJ databases">
        <title>Chromosome-level genomes of two armyworms, Mythimna separata and Mythimna loreyi, provide insights into the biosynthesis and reception of sex pheromones.</title>
        <authorList>
            <person name="Zhao H."/>
        </authorList>
    </citation>
    <scope>NUCLEOTIDE SEQUENCE</scope>
    <source>
        <strain evidence="3">BeijingLab</strain>
        <tissue evidence="3">Pupa</tissue>
    </source>
</reference>
<dbReference type="EMBL" id="JARGEI010000006">
    <property type="protein sequence ID" value="KAJ8730336.1"/>
    <property type="molecule type" value="Genomic_DNA"/>
</dbReference>